<comment type="caution">
    <text evidence="1">The sequence shown here is derived from an EMBL/GenBank/DDBJ whole genome shotgun (WGS) entry which is preliminary data.</text>
</comment>
<keyword evidence="2" id="KW-1185">Reference proteome</keyword>
<sequence length="52" mass="6252">MWLWSTLIKMRRANPIRGGDFMLQRVIWIRRRHPEGIRGNDLGFVSFNILLN</sequence>
<evidence type="ECO:0000313" key="1">
    <source>
        <dbReference type="EMBL" id="KAJ6799076.1"/>
    </source>
</evidence>
<accession>A0AAX6E4X0</accession>
<dbReference type="AlphaFoldDB" id="A0AAX6E4X0"/>
<protein>
    <submittedName>
        <fullName evidence="1">Basic leucine zipper 19 isoform X1</fullName>
    </submittedName>
</protein>
<gene>
    <name evidence="1" type="ORF">M6B38_209230</name>
</gene>
<organism evidence="1 2">
    <name type="scientific">Iris pallida</name>
    <name type="common">Sweet iris</name>
    <dbReference type="NCBI Taxonomy" id="29817"/>
    <lineage>
        <taxon>Eukaryota</taxon>
        <taxon>Viridiplantae</taxon>
        <taxon>Streptophyta</taxon>
        <taxon>Embryophyta</taxon>
        <taxon>Tracheophyta</taxon>
        <taxon>Spermatophyta</taxon>
        <taxon>Magnoliopsida</taxon>
        <taxon>Liliopsida</taxon>
        <taxon>Asparagales</taxon>
        <taxon>Iridaceae</taxon>
        <taxon>Iridoideae</taxon>
        <taxon>Irideae</taxon>
        <taxon>Iris</taxon>
    </lineage>
</organism>
<dbReference type="EMBL" id="JANAVB010040018">
    <property type="protein sequence ID" value="KAJ6799076.1"/>
    <property type="molecule type" value="Genomic_DNA"/>
</dbReference>
<proteinExistence type="predicted"/>
<dbReference type="Proteomes" id="UP001140949">
    <property type="component" value="Unassembled WGS sequence"/>
</dbReference>
<name>A0AAX6E4X0_IRIPA</name>
<reference evidence="1" key="2">
    <citation type="submission" date="2023-04" db="EMBL/GenBank/DDBJ databases">
        <authorList>
            <person name="Bruccoleri R.E."/>
            <person name="Oakeley E.J."/>
            <person name="Faust A.-M."/>
            <person name="Dessus-Babus S."/>
            <person name="Altorfer M."/>
            <person name="Burckhardt D."/>
            <person name="Oertli M."/>
            <person name="Naumann U."/>
            <person name="Petersen F."/>
            <person name="Wong J."/>
        </authorList>
    </citation>
    <scope>NUCLEOTIDE SEQUENCE</scope>
    <source>
        <strain evidence="1">GSM-AAB239-AS_SAM_17_03QT</strain>
        <tissue evidence="1">Leaf</tissue>
    </source>
</reference>
<reference evidence="1" key="1">
    <citation type="journal article" date="2023" name="GigaByte">
        <title>Genome assembly of the bearded iris, Iris pallida Lam.</title>
        <authorList>
            <person name="Bruccoleri R.E."/>
            <person name="Oakeley E.J."/>
            <person name="Faust A.M.E."/>
            <person name="Altorfer M."/>
            <person name="Dessus-Babus S."/>
            <person name="Burckhardt D."/>
            <person name="Oertli M."/>
            <person name="Naumann U."/>
            <person name="Petersen F."/>
            <person name="Wong J."/>
        </authorList>
    </citation>
    <scope>NUCLEOTIDE SEQUENCE</scope>
    <source>
        <strain evidence="1">GSM-AAB239-AS_SAM_17_03QT</strain>
    </source>
</reference>
<evidence type="ECO:0000313" key="2">
    <source>
        <dbReference type="Proteomes" id="UP001140949"/>
    </source>
</evidence>